<feature type="domain" description="C2H2-type" evidence="7">
    <location>
        <begin position="323"/>
        <end position="350"/>
    </location>
</feature>
<evidence type="ECO:0000256" key="3">
    <source>
        <dbReference type="ARBA" id="ARBA00022771"/>
    </source>
</evidence>
<dbReference type="AlphaFoldDB" id="A0AAN8L4A9"/>
<keyword evidence="3 5" id="KW-0863">Zinc-finger</keyword>
<feature type="domain" description="C2H2-type" evidence="7">
    <location>
        <begin position="351"/>
        <end position="378"/>
    </location>
</feature>
<reference evidence="8 9" key="1">
    <citation type="submission" date="2021-04" db="EMBL/GenBank/DDBJ databases">
        <authorList>
            <person name="De Guttry C."/>
            <person name="Zahm M."/>
            <person name="Klopp C."/>
            <person name="Cabau C."/>
            <person name="Louis A."/>
            <person name="Berthelot C."/>
            <person name="Parey E."/>
            <person name="Roest Crollius H."/>
            <person name="Montfort J."/>
            <person name="Robinson-Rechavi M."/>
            <person name="Bucao C."/>
            <person name="Bouchez O."/>
            <person name="Gislard M."/>
            <person name="Lluch J."/>
            <person name="Milhes M."/>
            <person name="Lampietro C."/>
            <person name="Lopez Roques C."/>
            <person name="Donnadieu C."/>
            <person name="Braasch I."/>
            <person name="Desvignes T."/>
            <person name="Postlethwait J."/>
            <person name="Bobe J."/>
            <person name="Wedekind C."/>
            <person name="Guiguen Y."/>
        </authorList>
    </citation>
    <scope>NUCLEOTIDE SEQUENCE [LARGE SCALE GENOMIC DNA]</scope>
    <source>
        <strain evidence="8">Cs_M1</strain>
        <tissue evidence="8">Blood</tissue>
    </source>
</reference>
<feature type="domain" description="C2H2-type" evidence="7">
    <location>
        <begin position="379"/>
        <end position="407"/>
    </location>
</feature>
<evidence type="ECO:0000256" key="5">
    <source>
        <dbReference type="PROSITE-ProRule" id="PRU00042"/>
    </source>
</evidence>
<sequence>MLDSVRNAFHAQLATVMDSLLAAAVCEIAKIFESSLCEQQEELMQRGEKITALRERLEQAERRLKKEGDGGDGLLDVIEGPERKILDDSPRQQSEPRAGSSWESDVATSETSPLVQDRGCKKPPRMKKEETELEGTSIKEELKHCPLPQFEEPHPAHVEGKGQGPGGSCAAGGQRLGDPLSDTPGTKAKLSHWEGDHRPLQSQSSTSFFQDPRVGNVSPRPDHRSPGLDPWASGVPLDLQDPSFLDQSPDQVLEQREPRQSQDQTNQSQIGLRPRDDRGRGLVHQNRWSLASKDPIRPHPNTHTHAHKHAHGHAHTLGGARPYTCPYCGKSFSYPSHQRRHLLRHTGVRMYPCLVCDKSFLTPSELTVHTRVHTGERPFGCTQCGKRFARSGNLRAHQRDVHLGKRPFVCQECGKRFAHRGNLRVHHQRVHQGLPYHEDEYDQDGNALPSTGNDFTCRETMLKRQEIERQRKKSSTPYKEEERGLHHFKGQDVCQSERGKA</sequence>
<evidence type="ECO:0000256" key="1">
    <source>
        <dbReference type="ARBA" id="ARBA00022723"/>
    </source>
</evidence>
<feature type="compositionally biased region" description="Basic and acidic residues" evidence="6">
    <location>
        <begin position="80"/>
        <end position="90"/>
    </location>
</feature>
<feature type="region of interest" description="Disordered" evidence="6">
    <location>
        <begin position="63"/>
        <end position="316"/>
    </location>
</feature>
<protein>
    <recommendedName>
        <fullName evidence="7">C2H2-type domain-containing protein</fullName>
    </recommendedName>
</protein>
<dbReference type="GO" id="GO:0000981">
    <property type="term" value="F:DNA-binding transcription factor activity, RNA polymerase II-specific"/>
    <property type="evidence" value="ECO:0007669"/>
    <property type="project" value="TreeGrafter"/>
</dbReference>
<feature type="compositionally biased region" description="Basic residues" evidence="6">
    <location>
        <begin position="300"/>
        <end position="314"/>
    </location>
</feature>
<dbReference type="InterPro" id="IPR013087">
    <property type="entry name" value="Znf_C2H2_type"/>
</dbReference>
<evidence type="ECO:0000256" key="4">
    <source>
        <dbReference type="ARBA" id="ARBA00022833"/>
    </source>
</evidence>
<feature type="compositionally biased region" description="Polar residues" evidence="6">
    <location>
        <begin position="261"/>
        <end position="270"/>
    </location>
</feature>
<dbReference type="FunFam" id="3.30.160.60:FF:000417">
    <property type="entry name" value="Zinc finger protein"/>
    <property type="match status" value="1"/>
</dbReference>
<dbReference type="InterPro" id="IPR036236">
    <property type="entry name" value="Znf_C2H2_sf"/>
</dbReference>
<name>A0AAN8L4A9_9TELE</name>
<keyword evidence="1" id="KW-0479">Metal-binding</keyword>
<feature type="domain" description="C2H2-type" evidence="7">
    <location>
        <begin position="408"/>
        <end position="433"/>
    </location>
</feature>
<feature type="compositionally biased region" description="Basic and acidic residues" evidence="6">
    <location>
        <begin position="151"/>
        <end position="160"/>
    </location>
</feature>
<keyword evidence="9" id="KW-1185">Reference proteome</keyword>
<dbReference type="Pfam" id="PF00096">
    <property type="entry name" value="zf-C2H2"/>
    <property type="match status" value="4"/>
</dbReference>
<dbReference type="PANTHER" id="PTHR23235">
    <property type="entry name" value="KRUEPPEL-LIKE TRANSCRIPTION FACTOR"/>
    <property type="match status" value="1"/>
</dbReference>
<dbReference type="FunFam" id="3.30.160.60:FF:001155">
    <property type="entry name" value="Zinc finger 30C"/>
    <property type="match status" value="1"/>
</dbReference>
<gene>
    <name evidence="8" type="ORF">J4Q44_G00302910</name>
</gene>
<dbReference type="PROSITE" id="PS50157">
    <property type="entry name" value="ZINC_FINGER_C2H2_2"/>
    <property type="match status" value="4"/>
</dbReference>
<keyword evidence="4" id="KW-0862">Zinc</keyword>
<dbReference type="EMBL" id="JAGTTL010000029">
    <property type="protein sequence ID" value="KAK6298781.1"/>
    <property type="molecule type" value="Genomic_DNA"/>
</dbReference>
<feature type="region of interest" description="Disordered" evidence="6">
    <location>
        <begin position="465"/>
        <end position="501"/>
    </location>
</feature>
<feature type="compositionally biased region" description="Polar residues" evidence="6">
    <location>
        <begin position="200"/>
        <end position="209"/>
    </location>
</feature>
<evidence type="ECO:0000313" key="8">
    <source>
        <dbReference type="EMBL" id="KAK6298781.1"/>
    </source>
</evidence>
<feature type="compositionally biased region" description="Polar residues" evidence="6">
    <location>
        <begin position="91"/>
        <end position="114"/>
    </location>
</feature>
<dbReference type="GO" id="GO:0008270">
    <property type="term" value="F:zinc ion binding"/>
    <property type="evidence" value="ECO:0007669"/>
    <property type="project" value="UniProtKB-KW"/>
</dbReference>
<dbReference type="PANTHER" id="PTHR23235:SF176">
    <property type="entry name" value="C2H2-TYPE DOMAIN-CONTAINING PROTEIN"/>
    <property type="match status" value="1"/>
</dbReference>
<organism evidence="8 9">
    <name type="scientific">Coregonus suidteri</name>
    <dbReference type="NCBI Taxonomy" id="861788"/>
    <lineage>
        <taxon>Eukaryota</taxon>
        <taxon>Metazoa</taxon>
        <taxon>Chordata</taxon>
        <taxon>Craniata</taxon>
        <taxon>Vertebrata</taxon>
        <taxon>Euteleostomi</taxon>
        <taxon>Actinopterygii</taxon>
        <taxon>Neopterygii</taxon>
        <taxon>Teleostei</taxon>
        <taxon>Protacanthopterygii</taxon>
        <taxon>Salmoniformes</taxon>
        <taxon>Salmonidae</taxon>
        <taxon>Coregoninae</taxon>
        <taxon>Coregonus</taxon>
    </lineage>
</organism>
<dbReference type="PROSITE" id="PS00028">
    <property type="entry name" value="ZINC_FINGER_C2H2_1"/>
    <property type="match status" value="4"/>
</dbReference>
<comment type="caution">
    <text evidence="8">The sequence shown here is derived from an EMBL/GenBank/DDBJ whole genome shotgun (WGS) entry which is preliminary data.</text>
</comment>
<dbReference type="FunFam" id="3.30.160.60:FF:000100">
    <property type="entry name" value="Zinc finger 45-like"/>
    <property type="match status" value="1"/>
</dbReference>
<feature type="compositionally biased region" description="Gly residues" evidence="6">
    <location>
        <begin position="161"/>
        <end position="170"/>
    </location>
</feature>
<keyword evidence="2" id="KW-0677">Repeat</keyword>
<dbReference type="GO" id="GO:0000978">
    <property type="term" value="F:RNA polymerase II cis-regulatory region sequence-specific DNA binding"/>
    <property type="evidence" value="ECO:0007669"/>
    <property type="project" value="TreeGrafter"/>
</dbReference>
<dbReference type="SUPFAM" id="SSF57667">
    <property type="entry name" value="beta-beta-alpha zinc fingers"/>
    <property type="match status" value="2"/>
</dbReference>
<evidence type="ECO:0000313" key="9">
    <source>
        <dbReference type="Proteomes" id="UP001356427"/>
    </source>
</evidence>
<evidence type="ECO:0000256" key="2">
    <source>
        <dbReference type="ARBA" id="ARBA00022737"/>
    </source>
</evidence>
<dbReference type="Proteomes" id="UP001356427">
    <property type="component" value="Unassembled WGS sequence"/>
</dbReference>
<dbReference type="SMART" id="SM00355">
    <property type="entry name" value="ZnF_C2H2"/>
    <property type="match status" value="4"/>
</dbReference>
<dbReference type="FunFam" id="3.30.160.60:FF:000345">
    <property type="entry name" value="Zinc finger protein Gfi-1"/>
    <property type="match status" value="1"/>
</dbReference>
<evidence type="ECO:0000259" key="7">
    <source>
        <dbReference type="PROSITE" id="PS50157"/>
    </source>
</evidence>
<accession>A0AAN8L4A9</accession>
<dbReference type="Gene3D" id="3.30.160.60">
    <property type="entry name" value="Classic Zinc Finger"/>
    <property type="match status" value="4"/>
</dbReference>
<proteinExistence type="predicted"/>
<evidence type="ECO:0000256" key="6">
    <source>
        <dbReference type="SAM" id="MobiDB-lite"/>
    </source>
</evidence>